<protein>
    <submittedName>
        <fullName evidence="4">Uncharacterized protein</fullName>
    </submittedName>
</protein>
<evidence type="ECO:0000313" key="5">
    <source>
        <dbReference type="Proteomes" id="UP000597989"/>
    </source>
</evidence>
<dbReference type="EMBL" id="BMMT01000006">
    <property type="protein sequence ID" value="GGI84051.1"/>
    <property type="molecule type" value="Genomic_DNA"/>
</dbReference>
<dbReference type="Proteomes" id="UP000597989">
    <property type="component" value="Unassembled WGS sequence"/>
</dbReference>
<keyword evidence="2" id="KW-0812">Transmembrane</keyword>
<reference evidence="4 5" key="1">
    <citation type="journal article" date="2014" name="Int. J. Syst. Evol. Microbiol.">
        <title>Complete genome sequence of Corynebacterium casei LMG S-19264T (=DSM 44701T), isolated from a smear-ripened cheese.</title>
        <authorList>
            <consortium name="US DOE Joint Genome Institute (JGI-PGF)"/>
            <person name="Walter F."/>
            <person name="Albersmeier A."/>
            <person name="Kalinowski J."/>
            <person name="Ruckert C."/>
        </authorList>
    </citation>
    <scope>NUCLEOTIDE SEQUENCE [LARGE SCALE GENOMIC DNA]</scope>
    <source>
        <strain evidence="4 5">CGMCC 4.7206</strain>
    </source>
</reference>
<evidence type="ECO:0000313" key="6">
    <source>
        <dbReference type="Proteomes" id="UP001500220"/>
    </source>
</evidence>
<evidence type="ECO:0000313" key="4">
    <source>
        <dbReference type="EMBL" id="GGI84051.1"/>
    </source>
</evidence>
<dbReference type="AlphaFoldDB" id="A0A917JTY6"/>
<keyword evidence="2" id="KW-1133">Transmembrane helix</keyword>
<reference evidence="3" key="4">
    <citation type="submission" date="2023-12" db="EMBL/GenBank/DDBJ databases">
        <authorList>
            <person name="Sun Q."/>
            <person name="Inoue M."/>
        </authorList>
    </citation>
    <scope>NUCLEOTIDE SEQUENCE</scope>
    <source>
        <strain evidence="3">JCM 10664</strain>
    </source>
</reference>
<comment type="caution">
    <text evidence="4">The sequence shown here is derived from an EMBL/GenBank/DDBJ whole genome shotgun (WGS) entry which is preliminary data.</text>
</comment>
<dbReference type="Proteomes" id="UP001500220">
    <property type="component" value="Unassembled WGS sequence"/>
</dbReference>
<sequence length="76" mass="8454">MGNPDTGVISLLIASGTLLLGLLIFAHIQRMRLLCEQHAETERTNQLVAETREMRAELRALNAEIAELRRVLTEAA</sequence>
<keyword evidence="1" id="KW-0175">Coiled coil</keyword>
<keyword evidence="6" id="KW-1185">Reference proteome</keyword>
<proteinExistence type="predicted"/>
<dbReference type="EMBL" id="BAAAHC010000008">
    <property type="protein sequence ID" value="GAA0517430.1"/>
    <property type="molecule type" value="Genomic_DNA"/>
</dbReference>
<keyword evidence="2" id="KW-0472">Membrane</keyword>
<organism evidence="4 5">
    <name type="scientific">Saccharopolyspora thermophila</name>
    <dbReference type="NCBI Taxonomy" id="89367"/>
    <lineage>
        <taxon>Bacteria</taxon>
        <taxon>Bacillati</taxon>
        <taxon>Actinomycetota</taxon>
        <taxon>Actinomycetes</taxon>
        <taxon>Pseudonocardiales</taxon>
        <taxon>Pseudonocardiaceae</taxon>
        <taxon>Saccharopolyspora</taxon>
    </lineage>
</organism>
<reference evidence="4" key="3">
    <citation type="submission" date="2020-09" db="EMBL/GenBank/DDBJ databases">
        <authorList>
            <person name="Sun Q."/>
            <person name="Zhou Y."/>
        </authorList>
    </citation>
    <scope>NUCLEOTIDE SEQUENCE</scope>
    <source>
        <strain evidence="4">CGMCC 4.7206</strain>
    </source>
</reference>
<name>A0A917JTY6_9PSEU</name>
<dbReference type="RefSeq" id="WP_188987185.1">
    <property type="nucleotide sequence ID" value="NZ_BAAAHC010000008.1"/>
</dbReference>
<reference evidence="3 6" key="2">
    <citation type="journal article" date="2019" name="Int. J. Syst. Evol. Microbiol.">
        <title>The Global Catalogue of Microorganisms (GCM) 10K type strain sequencing project: providing services to taxonomists for standard genome sequencing and annotation.</title>
        <authorList>
            <consortium name="The Broad Institute Genomics Platform"/>
            <consortium name="The Broad Institute Genome Sequencing Center for Infectious Disease"/>
            <person name="Wu L."/>
            <person name="Ma J."/>
        </authorList>
    </citation>
    <scope>NUCLEOTIDE SEQUENCE [LARGE SCALE GENOMIC DNA]</scope>
    <source>
        <strain evidence="3 6">JCM 10664</strain>
    </source>
</reference>
<feature type="transmembrane region" description="Helical" evidence="2">
    <location>
        <begin position="6"/>
        <end position="28"/>
    </location>
</feature>
<feature type="coiled-coil region" evidence="1">
    <location>
        <begin position="44"/>
        <end position="71"/>
    </location>
</feature>
<gene>
    <name evidence="3" type="ORF">GCM10009545_19340</name>
    <name evidence="4" type="ORF">GCM10011581_21590</name>
</gene>
<accession>A0A917JTY6</accession>
<evidence type="ECO:0000256" key="1">
    <source>
        <dbReference type="SAM" id="Coils"/>
    </source>
</evidence>
<evidence type="ECO:0000313" key="3">
    <source>
        <dbReference type="EMBL" id="GAA0517430.1"/>
    </source>
</evidence>
<evidence type="ECO:0000256" key="2">
    <source>
        <dbReference type="SAM" id="Phobius"/>
    </source>
</evidence>